<sequence>MGGNPGMTQPRSLIQRLDDVFAGFALLGDRKAPLLFLRAVQGTKTRCRQQLYHRVGMLNNDLVRETEILPPSTVFLPLSQPHTPYIHPALLQPRGTQRDIK</sequence>
<gene>
    <name evidence="1" type="ORF">PECUL_23A028231</name>
</gene>
<organism evidence="1 2">
    <name type="scientific">Pelobates cultripes</name>
    <name type="common">Western spadefoot toad</name>
    <dbReference type="NCBI Taxonomy" id="61616"/>
    <lineage>
        <taxon>Eukaryota</taxon>
        <taxon>Metazoa</taxon>
        <taxon>Chordata</taxon>
        <taxon>Craniata</taxon>
        <taxon>Vertebrata</taxon>
        <taxon>Euteleostomi</taxon>
        <taxon>Amphibia</taxon>
        <taxon>Batrachia</taxon>
        <taxon>Anura</taxon>
        <taxon>Pelobatoidea</taxon>
        <taxon>Pelobatidae</taxon>
        <taxon>Pelobates</taxon>
    </lineage>
</organism>
<dbReference type="EMBL" id="OW240916">
    <property type="protein sequence ID" value="CAH2297189.1"/>
    <property type="molecule type" value="Genomic_DNA"/>
</dbReference>
<dbReference type="Proteomes" id="UP001295444">
    <property type="component" value="Chromosome 05"/>
</dbReference>
<evidence type="ECO:0000313" key="2">
    <source>
        <dbReference type="Proteomes" id="UP001295444"/>
    </source>
</evidence>
<evidence type="ECO:0000313" key="1">
    <source>
        <dbReference type="EMBL" id="CAH2297189.1"/>
    </source>
</evidence>
<name>A0AAD1SC82_PELCU</name>
<keyword evidence="2" id="KW-1185">Reference proteome</keyword>
<proteinExistence type="predicted"/>
<accession>A0AAD1SC82</accession>
<reference evidence="1" key="1">
    <citation type="submission" date="2022-03" db="EMBL/GenBank/DDBJ databases">
        <authorList>
            <person name="Alioto T."/>
            <person name="Alioto T."/>
            <person name="Gomez Garrido J."/>
        </authorList>
    </citation>
    <scope>NUCLEOTIDE SEQUENCE</scope>
</reference>
<protein>
    <submittedName>
        <fullName evidence="1">Uncharacterized protein</fullName>
    </submittedName>
</protein>
<dbReference type="AlphaFoldDB" id="A0AAD1SC82"/>